<proteinExistence type="predicted"/>
<dbReference type="Proteomes" id="UP000003150">
    <property type="component" value="Unassembled WGS sequence"/>
</dbReference>
<gene>
    <name evidence="1" type="ORF">HMPREF0970_01532</name>
</gene>
<evidence type="ECO:0000313" key="2">
    <source>
        <dbReference type="Proteomes" id="UP000003150"/>
    </source>
</evidence>
<comment type="caution">
    <text evidence="1">The sequence shown here is derived from an EMBL/GenBank/DDBJ whole genome shotgun (WGS) entry which is preliminary data.</text>
</comment>
<reference evidence="1 2" key="1">
    <citation type="submission" date="2009-10" db="EMBL/GenBank/DDBJ databases">
        <authorList>
            <person name="Weinstock G."/>
            <person name="Sodergren E."/>
            <person name="Clifton S."/>
            <person name="Fulton L."/>
            <person name="Fulton B."/>
            <person name="Courtney L."/>
            <person name="Fronick C."/>
            <person name="Harrison M."/>
            <person name="Strong C."/>
            <person name="Farmer C."/>
            <person name="Delahaunty K."/>
            <person name="Markovic C."/>
            <person name="Hall O."/>
            <person name="Minx P."/>
            <person name="Tomlinson C."/>
            <person name="Mitreva M."/>
            <person name="Nelson J."/>
            <person name="Hou S."/>
            <person name="Wollam A."/>
            <person name="Pepin K.H."/>
            <person name="Johnson M."/>
            <person name="Bhonagiri V."/>
            <person name="Nash W.E."/>
            <person name="Warren W."/>
            <person name="Chinwalla A."/>
            <person name="Mardis E.R."/>
            <person name="Wilson R.K."/>
        </authorList>
    </citation>
    <scope>NUCLEOTIDE SEQUENCE [LARGE SCALE GENOMIC DNA]</scope>
    <source>
        <strain evidence="1 2">F0309</strain>
    </source>
</reference>
<name>D4TZZ6_9ACTO</name>
<dbReference type="HOGENOM" id="CLU_3228491_0_0_11"/>
<dbReference type="AlphaFoldDB" id="D4TZZ6"/>
<sequence length="43" mass="4612">MILSCVGRVSALIVSLRRSFEWSPPLSRHGTAAVVYALAPAPM</sequence>
<protein>
    <submittedName>
        <fullName evidence="1">Uncharacterized protein</fullName>
    </submittedName>
</protein>
<accession>D4TZZ6</accession>
<evidence type="ECO:0000313" key="1">
    <source>
        <dbReference type="EMBL" id="EFF79529.1"/>
    </source>
</evidence>
<dbReference type="EMBL" id="ACYT02000052">
    <property type="protein sequence ID" value="EFF79529.1"/>
    <property type="molecule type" value="Genomic_DNA"/>
</dbReference>
<organism evidence="1 2">
    <name type="scientific">Schaalia odontolytica F0309</name>
    <dbReference type="NCBI Taxonomy" id="649742"/>
    <lineage>
        <taxon>Bacteria</taxon>
        <taxon>Bacillati</taxon>
        <taxon>Actinomycetota</taxon>
        <taxon>Actinomycetes</taxon>
        <taxon>Actinomycetales</taxon>
        <taxon>Actinomycetaceae</taxon>
        <taxon>Schaalia</taxon>
    </lineage>
</organism>